<evidence type="ECO:0000256" key="1">
    <source>
        <dbReference type="ARBA" id="ARBA00005495"/>
    </source>
</evidence>
<feature type="domain" description="CENP-V/GFA" evidence="5">
    <location>
        <begin position="1"/>
        <end position="113"/>
    </location>
</feature>
<proteinExistence type="inferred from homology"/>
<evidence type="ECO:0000256" key="3">
    <source>
        <dbReference type="ARBA" id="ARBA00022833"/>
    </source>
</evidence>
<dbReference type="InterPro" id="IPR006913">
    <property type="entry name" value="CENP-V/GFA"/>
</dbReference>
<keyword evidence="2" id="KW-0479">Metal-binding</keyword>
<reference evidence="6 7" key="1">
    <citation type="submission" date="2019-06" db="EMBL/GenBank/DDBJ databases">
        <title>Genome Sequence of the Brown Rot Fungal Pathogen Monilinia laxa.</title>
        <authorList>
            <person name="De Miccolis Angelini R.M."/>
            <person name="Landi L."/>
            <person name="Abate D."/>
            <person name="Pollastro S."/>
            <person name="Romanazzi G."/>
            <person name="Faretra F."/>
        </authorList>
    </citation>
    <scope>NUCLEOTIDE SEQUENCE [LARGE SCALE GENOMIC DNA]</scope>
    <source>
        <strain evidence="6 7">Mlax316</strain>
    </source>
</reference>
<name>A0A5N6K6I9_MONLA</name>
<comment type="similarity">
    <text evidence="1">Belongs to the Gfa family.</text>
</comment>
<keyword evidence="7" id="KW-1185">Reference proteome</keyword>
<protein>
    <recommendedName>
        <fullName evidence="5">CENP-V/GFA domain-containing protein</fullName>
    </recommendedName>
</protein>
<dbReference type="Pfam" id="PF04828">
    <property type="entry name" value="GFA"/>
    <property type="match status" value="1"/>
</dbReference>
<keyword evidence="3" id="KW-0862">Zinc</keyword>
<evidence type="ECO:0000313" key="7">
    <source>
        <dbReference type="Proteomes" id="UP000326757"/>
    </source>
</evidence>
<organism evidence="6 7">
    <name type="scientific">Monilinia laxa</name>
    <name type="common">Brown rot fungus</name>
    <name type="synonym">Sclerotinia laxa</name>
    <dbReference type="NCBI Taxonomy" id="61186"/>
    <lineage>
        <taxon>Eukaryota</taxon>
        <taxon>Fungi</taxon>
        <taxon>Dikarya</taxon>
        <taxon>Ascomycota</taxon>
        <taxon>Pezizomycotina</taxon>
        <taxon>Leotiomycetes</taxon>
        <taxon>Helotiales</taxon>
        <taxon>Sclerotiniaceae</taxon>
        <taxon>Monilinia</taxon>
    </lineage>
</organism>
<dbReference type="PANTHER" id="PTHR33337:SF43">
    <property type="entry name" value="CENP-V_GFA DOMAIN-CONTAINING PROTEIN"/>
    <property type="match status" value="1"/>
</dbReference>
<evidence type="ECO:0000259" key="5">
    <source>
        <dbReference type="PROSITE" id="PS51891"/>
    </source>
</evidence>
<comment type="caution">
    <text evidence="6">The sequence shown here is derived from an EMBL/GenBank/DDBJ whole genome shotgun (WGS) entry which is preliminary data.</text>
</comment>
<accession>A0A5N6K6I9</accession>
<dbReference type="EMBL" id="VIGI01000007">
    <property type="protein sequence ID" value="KAB8298218.1"/>
    <property type="molecule type" value="Genomic_DNA"/>
</dbReference>
<dbReference type="GO" id="GO:0016846">
    <property type="term" value="F:carbon-sulfur lyase activity"/>
    <property type="evidence" value="ECO:0007669"/>
    <property type="project" value="InterPro"/>
</dbReference>
<dbReference type="AlphaFoldDB" id="A0A5N6K6I9"/>
<evidence type="ECO:0000256" key="4">
    <source>
        <dbReference type="ARBA" id="ARBA00023239"/>
    </source>
</evidence>
<dbReference type="Gene3D" id="3.90.1590.10">
    <property type="entry name" value="glutathione-dependent formaldehyde- activating enzyme (gfa)"/>
    <property type="match status" value="1"/>
</dbReference>
<dbReference type="SUPFAM" id="SSF51316">
    <property type="entry name" value="Mss4-like"/>
    <property type="match status" value="1"/>
</dbReference>
<dbReference type="InterPro" id="IPR011057">
    <property type="entry name" value="Mss4-like_sf"/>
</dbReference>
<gene>
    <name evidence="6" type="ORF">EYC80_001957</name>
</gene>
<dbReference type="Proteomes" id="UP000326757">
    <property type="component" value="Unassembled WGS sequence"/>
</dbReference>
<evidence type="ECO:0000256" key="2">
    <source>
        <dbReference type="ARBA" id="ARBA00022723"/>
    </source>
</evidence>
<dbReference type="GO" id="GO:0046872">
    <property type="term" value="F:metal ion binding"/>
    <property type="evidence" value="ECO:0007669"/>
    <property type="project" value="UniProtKB-KW"/>
</dbReference>
<sequence length="179" mass="19431">MEGTCLCGAITITINDSEPLSRSGGFVCHCRNCKKTASSAFGTNLIIESEKVTIKGGDNLSVYEDYATTSGKCVRRYFCKTCGNPIQSLAELLPGKTILKMGIFEKVMAPEWECFAKDRYSWIPAIEGATQFKSKTGGEKMDIRYICSGGNDLLMLVSTKITGSIHVRAGYPCRPADGS</sequence>
<evidence type="ECO:0000313" key="6">
    <source>
        <dbReference type="EMBL" id="KAB8298218.1"/>
    </source>
</evidence>
<dbReference type="OrthoDB" id="9985472at2759"/>
<keyword evidence="4" id="KW-0456">Lyase</keyword>
<dbReference type="PROSITE" id="PS51891">
    <property type="entry name" value="CENP_V_GFA"/>
    <property type="match status" value="1"/>
</dbReference>
<dbReference type="PANTHER" id="PTHR33337">
    <property type="entry name" value="GFA DOMAIN-CONTAINING PROTEIN"/>
    <property type="match status" value="1"/>
</dbReference>